<keyword evidence="2" id="KW-0238">DNA-binding</keyword>
<keyword evidence="3" id="KW-0804">Transcription</keyword>
<dbReference type="Proteomes" id="UP000183529">
    <property type="component" value="Unassembled WGS sequence"/>
</dbReference>
<accession>A0AAQ1GL56</accession>
<evidence type="ECO:0000259" key="5">
    <source>
        <dbReference type="PROSITE" id="PS50937"/>
    </source>
</evidence>
<feature type="coiled-coil region" evidence="4">
    <location>
        <begin position="82"/>
        <end position="109"/>
    </location>
</feature>
<evidence type="ECO:0000256" key="4">
    <source>
        <dbReference type="SAM" id="Coils"/>
    </source>
</evidence>
<evidence type="ECO:0000313" key="6">
    <source>
        <dbReference type="EMBL" id="SEK09910.1"/>
    </source>
</evidence>
<comment type="caution">
    <text evidence="6">The sequence shown here is derived from an EMBL/GenBank/DDBJ whole genome shotgun (WGS) entry which is preliminary data.</text>
</comment>
<dbReference type="GO" id="GO:0003677">
    <property type="term" value="F:DNA binding"/>
    <property type="evidence" value="ECO:0007669"/>
    <property type="project" value="UniProtKB-KW"/>
</dbReference>
<dbReference type="SUPFAM" id="SSF46955">
    <property type="entry name" value="Putative DNA-binding domain"/>
    <property type="match status" value="1"/>
</dbReference>
<dbReference type="PROSITE" id="PS50937">
    <property type="entry name" value="HTH_MERR_2"/>
    <property type="match status" value="1"/>
</dbReference>
<dbReference type="PROSITE" id="PS00552">
    <property type="entry name" value="HTH_MERR_1"/>
    <property type="match status" value="1"/>
</dbReference>
<organism evidence="6 7">
    <name type="scientific">Paraburkholderia tropica</name>
    <dbReference type="NCBI Taxonomy" id="92647"/>
    <lineage>
        <taxon>Bacteria</taxon>
        <taxon>Pseudomonadati</taxon>
        <taxon>Pseudomonadota</taxon>
        <taxon>Betaproteobacteria</taxon>
        <taxon>Burkholderiales</taxon>
        <taxon>Burkholderiaceae</taxon>
        <taxon>Paraburkholderia</taxon>
    </lineage>
</organism>
<dbReference type="PANTHER" id="PTHR30204">
    <property type="entry name" value="REDOX-CYCLING DRUG-SENSING TRANSCRIPTIONAL ACTIVATOR SOXR"/>
    <property type="match status" value="1"/>
</dbReference>
<name>A0AAQ1GL56_9BURK</name>
<dbReference type="GO" id="GO:0003700">
    <property type="term" value="F:DNA-binding transcription factor activity"/>
    <property type="evidence" value="ECO:0007669"/>
    <property type="project" value="InterPro"/>
</dbReference>
<keyword evidence="4" id="KW-0175">Coiled coil</keyword>
<proteinExistence type="predicted"/>
<dbReference type="AlphaFoldDB" id="A0AAQ1GL56"/>
<feature type="domain" description="HTH merR-type" evidence="5">
    <location>
        <begin position="1"/>
        <end position="68"/>
    </location>
</feature>
<dbReference type="PRINTS" id="PR00040">
    <property type="entry name" value="HTHMERR"/>
</dbReference>
<evidence type="ECO:0000256" key="3">
    <source>
        <dbReference type="ARBA" id="ARBA00023163"/>
    </source>
</evidence>
<dbReference type="InterPro" id="IPR000551">
    <property type="entry name" value="MerR-type_HTH_dom"/>
</dbReference>
<dbReference type="PANTHER" id="PTHR30204:SF94">
    <property type="entry name" value="HEAVY METAL-DEPENDENT TRANSCRIPTIONAL REGULATOR HI_0293-RELATED"/>
    <property type="match status" value="1"/>
</dbReference>
<dbReference type="SMART" id="SM00422">
    <property type="entry name" value="HTH_MERR"/>
    <property type="match status" value="1"/>
</dbReference>
<dbReference type="InterPro" id="IPR009061">
    <property type="entry name" value="DNA-bd_dom_put_sf"/>
</dbReference>
<dbReference type="EMBL" id="FNZM01000018">
    <property type="protein sequence ID" value="SEK09910.1"/>
    <property type="molecule type" value="Genomic_DNA"/>
</dbReference>
<dbReference type="InterPro" id="IPR047057">
    <property type="entry name" value="MerR_fam"/>
</dbReference>
<keyword evidence="1" id="KW-0805">Transcription regulation</keyword>
<evidence type="ECO:0000313" key="7">
    <source>
        <dbReference type="Proteomes" id="UP000183529"/>
    </source>
</evidence>
<evidence type="ECO:0000256" key="1">
    <source>
        <dbReference type="ARBA" id="ARBA00023015"/>
    </source>
</evidence>
<dbReference type="Gene3D" id="1.10.1660.10">
    <property type="match status" value="1"/>
</dbReference>
<reference evidence="6 7" key="1">
    <citation type="submission" date="2016-10" db="EMBL/GenBank/DDBJ databases">
        <authorList>
            <person name="Varghese N."/>
            <person name="Submissions S."/>
        </authorList>
    </citation>
    <scope>NUCLEOTIDE SEQUENCE [LARGE SCALE GENOMIC DNA]</scope>
    <source>
        <strain evidence="6 7">LMG 22274</strain>
    </source>
</reference>
<dbReference type="RefSeq" id="WP_080180326.1">
    <property type="nucleotide sequence ID" value="NZ_CADFGN010000004.1"/>
</dbReference>
<evidence type="ECO:0000256" key="2">
    <source>
        <dbReference type="ARBA" id="ARBA00023125"/>
    </source>
</evidence>
<dbReference type="Pfam" id="PF13411">
    <property type="entry name" value="MerR_1"/>
    <property type="match status" value="1"/>
</dbReference>
<gene>
    <name evidence="6" type="ORF">SAMN05216550_11889</name>
</gene>
<sequence length="181" mass="19753">MKIGELAQRTGLAASRIRFYEDIGLLKADREPNGYRSYAPEAVLVLDLITSAQQAGFSLDEIRMLLPLDNAQWQHGTLIDTLRGKVAEIEALEQRLAQSRAQLVALIAEIEAKPEGMDCSANAQRVLSRIRAGRVKAPALAAGDVKTLRKTPTARKAATKITAKTTITTQAAPLRRPLKRA</sequence>
<protein>
    <submittedName>
        <fullName evidence="6">Transcriptional regulator, MerR family</fullName>
    </submittedName>
</protein>